<dbReference type="PANTHER" id="PTHR43343">
    <property type="entry name" value="PEPTIDASE S12"/>
    <property type="match status" value="1"/>
</dbReference>
<gene>
    <name evidence="7" type="ORF">HNR50_000626</name>
</gene>
<evidence type="ECO:0000256" key="2">
    <source>
        <dbReference type="ARBA" id="ARBA00022670"/>
    </source>
</evidence>
<sequence>MRLYSRGQVIFYSFCSALVVFLILFGFGMFTGEESSAVADHSDAAEPFVLNVSPTEISGDIPAIGVALQTYEADEAENIEIYDRLNEAVVNITTEVLYHSWFTEPVPSEGTSGSGSIIDTRGYVLTNHHVVENAYKVYLTLADGSQMEGEVIGTDYENDLAVIKFDPQDRELVTISFGSSAGLKVGQKVLAIGNPFALDRTLTTGIVSGLGRPLKTDTGYIINNMIQTDASINPGNSGGPLLNSKGEMIGINTMIYSPSGGSVGVGFAVPVDTARRVIPDLINYGTVKRGTINIVGIQLFPSLVRYGRLPVSQGVLISRIDPSSPAAEAGLRGGDREQAVKSGSSIIYLGGDIIVAIGDKSVSSLSDFYSALEDSRPGDVVPVTVIRGNDRKIIEVELSERRQSY</sequence>
<keyword evidence="5" id="KW-0812">Transmembrane</keyword>
<dbReference type="Pfam" id="PF13365">
    <property type="entry name" value="Trypsin_2"/>
    <property type="match status" value="1"/>
</dbReference>
<evidence type="ECO:0000256" key="1">
    <source>
        <dbReference type="ARBA" id="ARBA00010541"/>
    </source>
</evidence>
<dbReference type="AlphaFoldDB" id="A0A841R5A3"/>
<evidence type="ECO:0000313" key="8">
    <source>
        <dbReference type="Proteomes" id="UP000587760"/>
    </source>
</evidence>
<dbReference type="GO" id="GO:0006508">
    <property type="term" value="P:proteolysis"/>
    <property type="evidence" value="ECO:0007669"/>
    <property type="project" value="UniProtKB-KW"/>
</dbReference>
<name>A0A841R5A3_9SPIO</name>
<dbReference type="FunFam" id="2.40.10.10:FF:000001">
    <property type="entry name" value="Periplasmic serine protease DegS"/>
    <property type="match status" value="1"/>
</dbReference>
<dbReference type="InterPro" id="IPR001940">
    <property type="entry name" value="Peptidase_S1C"/>
</dbReference>
<dbReference type="PANTHER" id="PTHR43343:SF3">
    <property type="entry name" value="PROTEASE DO-LIKE 8, CHLOROPLASTIC"/>
    <property type="match status" value="1"/>
</dbReference>
<dbReference type="GO" id="GO:0004252">
    <property type="term" value="F:serine-type endopeptidase activity"/>
    <property type="evidence" value="ECO:0007669"/>
    <property type="project" value="InterPro"/>
</dbReference>
<dbReference type="SMART" id="SM00228">
    <property type="entry name" value="PDZ"/>
    <property type="match status" value="1"/>
</dbReference>
<dbReference type="Gene3D" id="2.30.42.10">
    <property type="match status" value="1"/>
</dbReference>
<comment type="caution">
    <text evidence="7">The sequence shown here is derived from an EMBL/GenBank/DDBJ whole genome shotgun (WGS) entry which is preliminary data.</text>
</comment>
<keyword evidence="3" id="KW-0378">Hydrolase</keyword>
<protein>
    <submittedName>
        <fullName evidence="7">S1-C subfamily serine protease</fullName>
    </submittedName>
</protein>
<evidence type="ECO:0000256" key="3">
    <source>
        <dbReference type="ARBA" id="ARBA00022801"/>
    </source>
</evidence>
<dbReference type="EMBL" id="JACHGJ010000001">
    <property type="protein sequence ID" value="MBB6478993.1"/>
    <property type="molecule type" value="Genomic_DNA"/>
</dbReference>
<evidence type="ECO:0000313" key="7">
    <source>
        <dbReference type="EMBL" id="MBB6478993.1"/>
    </source>
</evidence>
<dbReference type="SUPFAM" id="SSF50494">
    <property type="entry name" value="Trypsin-like serine proteases"/>
    <property type="match status" value="1"/>
</dbReference>
<dbReference type="InterPro" id="IPR051201">
    <property type="entry name" value="Chloro_Bact_Ser_Proteases"/>
</dbReference>
<keyword evidence="4" id="KW-0720">Serine protease</keyword>
<reference evidence="7 8" key="1">
    <citation type="submission" date="2020-08" db="EMBL/GenBank/DDBJ databases">
        <title>Genomic Encyclopedia of Type Strains, Phase IV (KMG-IV): sequencing the most valuable type-strain genomes for metagenomic binning, comparative biology and taxonomic classification.</title>
        <authorList>
            <person name="Goeker M."/>
        </authorList>
    </citation>
    <scope>NUCLEOTIDE SEQUENCE [LARGE SCALE GENOMIC DNA]</scope>
    <source>
        <strain evidence="7 8">DSM 2461</strain>
    </source>
</reference>
<dbReference type="InterPro" id="IPR009003">
    <property type="entry name" value="Peptidase_S1_PA"/>
</dbReference>
<dbReference type="InterPro" id="IPR001478">
    <property type="entry name" value="PDZ"/>
</dbReference>
<dbReference type="PRINTS" id="PR00834">
    <property type="entry name" value="PROTEASES2C"/>
</dbReference>
<accession>A0A841R5A3</accession>
<feature type="domain" description="PDZ" evidence="6">
    <location>
        <begin position="293"/>
        <end position="389"/>
    </location>
</feature>
<dbReference type="SUPFAM" id="SSF50156">
    <property type="entry name" value="PDZ domain-like"/>
    <property type="match status" value="1"/>
</dbReference>
<dbReference type="Gene3D" id="2.40.10.120">
    <property type="match status" value="1"/>
</dbReference>
<evidence type="ECO:0000259" key="6">
    <source>
        <dbReference type="SMART" id="SM00228"/>
    </source>
</evidence>
<evidence type="ECO:0000256" key="5">
    <source>
        <dbReference type="SAM" id="Phobius"/>
    </source>
</evidence>
<keyword evidence="5" id="KW-0472">Membrane</keyword>
<dbReference type="Pfam" id="PF13180">
    <property type="entry name" value="PDZ_2"/>
    <property type="match status" value="1"/>
</dbReference>
<feature type="transmembrane region" description="Helical" evidence="5">
    <location>
        <begin position="9"/>
        <end position="30"/>
    </location>
</feature>
<dbReference type="RefSeq" id="WP_184743600.1">
    <property type="nucleotide sequence ID" value="NZ_JACHGJ010000001.1"/>
</dbReference>
<evidence type="ECO:0000256" key="4">
    <source>
        <dbReference type="ARBA" id="ARBA00022825"/>
    </source>
</evidence>
<organism evidence="7 8">
    <name type="scientific">Spirochaeta isovalerica</name>
    <dbReference type="NCBI Taxonomy" id="150"/>
    <lineage>
        <taxon>Bacteria</taxon>
        <taxon>Pseudomonadati</taxon>
        <taxon>Spirochaetota</taxon>
        <taxon>Spirochaetia</taxon>
        <taxon>Spirochaetales</taxon>
        <taxon>Spirochaetaceae</taxon>
        <taxon>Spirochaeta</taxon>
    </lineage>
</organism>
<dbReference type="InterPro" id="IPR036034">
    <property type="entry name" value="PDZ_sf"/>
</dbReference>
<comment type="similarity">
    <text evidence="1">Belongs to the peptidase S1C family.</text>
</comment>
<keyword evidence="8" id="KW-1185">Reference proteome</keyword>
<proteinExistence type="inferred from homology"/>
<keyword evidence="2 7" id="KW-0645">Protease</keyword>
<keyword evidence="5" id="KW-1133">Transmembrane helix</keyword>
<dbReference type="Proteomes" id="UP000587760">
    <property type="component" value="Unassembled WGS sequence"/>
</dbReference>